<feature type="compositionally biased region" description="Polar residues" evidence="6">
    <location>
        <begin position="22"/>
        <end position="35"/>
    </location>
</feature>
<evidence type="ECO:0000256" key="3">
    <source>
        <dbReference type="ARBA" id="ARBA00022490"/>
    </source>
</evidence>
<evidence type="ECO:0000256" key="6">
    <source>
        <dbReference type="SAM" id="MobiDB-lite"/>
    </source>
</evidence>
<evidence type="ECO:0000256" key="5">
    <source>
        <dbReference type="ARBA" id="ARBA00023273"/>
    </source>
</evidence>
<dbReference type="PANTHER" id="PTHR23053">
    <property type="entry name" value="DLEC1 DELETED IN LUNG AND ESOPHAGEAL CANCER 1"/>
    <property type="match status" value="1"/>
</dbReference>
<proteinExistence type="predicted"/>
<keyword evidence="4" id="KW-0969">Cilium</keyword>
<organism evidence="8 9">
    <name type="scientific">Prorocentrum cordatum</name>
    <dbReference type="NCBI Taxonomy" id="2364126"/>
    <lineage>
        <taxon>Eukaryota</taxon>
        <taxon>Sar</taxon>
        <taxon>Alveolata</taxon>
        <taxon>Dinophyceae</taxon>
        <taxon>Prorocentrales</taxon>
        <taxon>Prorocentraceae</taxon>
        <taxon>Prorocentrum</taxon>
    </lineage>
</organism>
<dbReference type="Gene3D" id="2.60.40.10">
    <property type="entry name" value="Immunoglobulins"/>
    <property type="match status" value="3"/>
</dbReference>
<dbReference type="InterPro" id="IPR053879">
    <property type="entry name" value="HYDIN_VesB_CFA65-like_Ig"/>
</dbReference>
<dbReference type="EMBL" id="CAUYUJ010017775">
    <property type="protein sequence ID" value="CAK0877778.1"/>
    <property type="molecule type" value="Genomic_DNA"/>
</dbReference>
<feature type="domain" description="HYDIN/VesB/CFA65-like Ig-like" evidence="7">
    <location>
        <begin position="217"/>
        <end position="305"/>
    </location>
</feature>
<evidence type="ECO:0000313" key="9">
    <source>
        <dbReference type="Proteomes" id="UP001189429"/>
    </source>
</evidence>
<keyword evidence="3" id="KW-0963">Cytoplasm</keyword>
<evidence type="ECO:0000313" key="8">
    <source>
        <dbReference type="EMBL" id="CAK0877778.1"/>
    </source>
</evidence>
<protein>
    <recommendedName>
        <fullName evidence="7">HYDIN/VesB/CFA65-like Ig-like domain-containing protein</fullName>
    </recommendedName>
</protein>
<feature type="region of interest" description="Disordered" evidence="6">
    <location>
        <begin position="1"/>
        <end position="67"/>
    </location>
</feature>
<feature type="region of interest" description="Disordered" evidence="6">
    <location>
        <begin position="152"/>
        <end position="171"/>
    </location>
</feature>
<evidence type="ECO:0000256" key="2">
    <source>
        <dbReference type="ARBA" id="ARBA00004496"/>
    </source>
</evidence>
<evidence type="ECO:0000259" key="7">
    <source>
        <dbReference type="Pfam" id="PF22544"/>
    </source>
</evidence>
<gene>
    <name evidence="8" type="ORF">PCOR1329_LOCUS61738</name>
</gene>
<feature type="region of interest" description="Disordered" evidence="6">
    <location>
        <begin position="378"/>
        <end position="407"/>
    </location>
</feature>
<dbReference type="Proteomes" id="UP001189429">
    <property type="component" value="Unassembled WGS sequence"/>
</dbReference>
<dbReference type="Pfam" id="PF22544">
    <property type="entry name" value="HYDIN_VesB_CFA65-like_Ig"/>
    <property type="match status" value="1"/>
</dbReference>
<feature type="compositionally biased region" description="Low complexity" evidence="6">
    <location>
        <begin position="154"/>
        <end position="165"/>
    </location>
</feature>
<reference evidence="8" key="1">
    <citation type="submission" date="2023-10" db="EMBL/GenBank/DDBJ databases">
        <authorList>
            <person name="Chen Y."/>
            <person name="Shah S."/>
            <person name="Dougan E. K."/>
            <person name="Thang M."/>
            <person name="Chan C."/>
        </authorList>
    </citation>
    <scope>NUCLEOTIDE SEQUENCE [LARGE SCALE GENOMIC DNA]</scope>
</reference>
<feature type="non-terminal residue" evidence="8">
    <location>
        <position position="516"/>
    </location>
</feature>
<keyword evidence="9" id="KW-1185">Reference proteome</keyword>
<comment type="subcellular location">
    <subcellularLocation>
        <location evidence="1">Cell projection</location>
        <location evidence="1">Cilium</location>
    </subcellularLocation>
    <subcellularLocation>
        <location evidence="2">Cytoplasm</location>
    </subcellularLocation>
</comment>
<dbReference type="InterPro" id="IPR033305">
    <property type="entry name" value="Hydin-like"/>
</dbReference>
<sequence>MASLGLGPRAASQTRLPRGRGVSSNSTMGERTSSLPALGARAGPSRGYPSTSEAKTAKRTPSELLSQRRDLALASADQPKITGFMDIGKYSNHTESAVPYDRPLFSVMPPVIAFQDFEGLQTYEATVTLRNQDRVARRVKVFEPDSSFFELRPGRGAAQGRRSSSGGSGDKVAPGMEVSYVVRFKPDAKIDYSYDLVVVTEREKFAVPIRASGGSALLSFPDEIDFGDDCVVGHRSERTVLVRNVGDRSTKFSLRTHPPFSVTVPDGYLAEGAACQVSVCFTPELAEPSAADMHLRYDELEATVRLRGGASNAEVSLSTDSLVIEHTYVGLEAQDTVSIRNDSDVPVDFRWHLLPSKLEEHEHRRALQRHLRGEESDEMLYLSQQQGEDSSDEGQSDEDGERVQVRKKNKVTSALSRKYGSINKAVKEDPMLFRDAIFAIEPLTGQIWPHSQVTCACTFLPKDALMYTCTAYLSCVGQESRARLTLKGLGIGPKATFSYDELDVGSVFVDSTHRYE</sequence>
<evidence type="ECO:0000256" key="4">
    <source>
        <dbReference type="ARBA" id="ARBA00023069"/>
    </source>
</evidence>
<comment type="caution">
    <text evidence="8">The sequence shown here is derived from an EMBL/GenBank/DDBJ whole genome shotgun (WGS) entry which is preliminary data.</text>
</comment>
<keyword evidence="5" id="KW-0966">Cell projection</keyword>
<dbReference type="PANTHER" id="PTHR23053:SF0">
    <property type="entry name" value="HYDROCEPHALUS-INDUCING PROTEIN HOMOLOG"/>
    <property type="match status" value="1"/>
</dbReference>
<name>A0ABN9VXQ1_9DINO</name>
<evidence type="ECO:0000256" key="1">
    <source>
        <dbReference type="ARBA" id="ARBA00004138"/>
    </source>
</evidence>
<accession>A0ABN9VXQ1</accession>
<feature type="compositionally biased region" description="Acidic residues" evidence="6">
    <location>
        <begin position="389"/>
        <end position="400"/>
    </location>
</feature>
<dbReference type="InterPro" id="IPR013783">
    <property type="entry name" value="Ig-like_fold"/>
</dbReference>